<feature type="binding site" evidence="3">
    <location>
        <position position="379"/>
    </location>
    <ligand>
        <name>Mn(2+)</name>
        <dbReference type="ChEBI" id="CHEBI:29035"/>
        <label>2</label>
    </ligand>
</feature>
<evidence type="ECO:0000313" key="6">
    <source>
        <dbReference type="EMBL" id="RFU15372.1"/>
    </source>
</evidence>
<comment type="cofactor">
    <cofactor evidence="3">
        <name>Mn(2+)</name>
        <dbReference type="ChEBI" id="CHEBI:29035"/>
    </cofactor>
    <text evidence="3">Binds 2 manganese ions per subunit.</text>
</comment>
<dbReference type="InterPro" id="IPR006311">
    <property type="entry name" value="TAT_signal"/>
</dbReference>
<keyword evidence="7" id="KW-1185">Reference proteome</keyword>
<dbReference type="CDD" id="cd20304">
    <property type="entry name" value="cupin_OxDC_N"/>
    <property type="match status" value="1"/>
</dbReference>
<keyword evidence="3" id="KW-0464">Manganese</keyword>
<organism evidence="6 7">
    <name type="scientific">Paracidobacterium acidisoli</name>
    <dbReference type="NCBI Taxonomy" id="2303751"/>
    <lineage>
        <taxon>Bacteria</taxon>
        <taxon>Pseudomonadati</taxon>
        <taxon>Acidobacteriota</taxon>
        <taxon>Terriglobia</taxon>
        <taxon>Terriglobales</taxon>
        <taxon>Acidobacteriaceae</taxon>
        <taxon>Paracidobacterium</taxon>
    </lineage>
</organism>
<feature type="region of interest" description="Disordered" evidence="4">
    <location>
        <begin position="61"/>
        <end position="96"/>
    </location>
</feature>
<dbReference type="InterPro" id="IPR019546">
    <property type="entry name" value="TAT_signal_bac_arc"/>
</dbReference>
<dbReference type="PANTHER" id="PTHR35848:SF9">
    <property type="entry name" value="SLL1358 PROTEIN"/>
    <property type="match status" value="1"/>
</dbReference>
<evidence type="ECO:0000256" key="4">
    <source>
        <dbReference type="SAM" id="MobiDB-lite"/>
    </source>
</evidence>
<dbReference type="InterPro" id="IPR014710">
    <property type="entry name" value="RmlC-like_jellyroll"/>
</dbReference>
<dbReference type="InterPro" id="IPR017774">
    <property type="entry name" value="Bicupin_oxalate_deCO2ase/Oxase"/>
</dbReference>
<reference evidence="6 7" key="1">
    <citation type="submission" date="2018-08" db="EMBL/GenBank/DDBJ databases">
        <title>Acidipila sp. 4G-K13, an acidobacterium isolated from forest soil.</title>
        <authorList>
            <person name="Gao Z.-H."/>
            <person name="Qiu L.-H."/>
        </authorList>
    </citation>
    <scope>NUCLEOTIDE SEQUENCE [LARGE SCALE GENOMIC DNA]</scope>
    <source>
        <strain evidence="6 7">4G-K13</strain>
    </source>
</reference>
<feature type="binding site" evidence="3">
    <location>
        <position position="340"/>
    </location>
    <ligand>
        <name>Mn(2+)</name>
        <dbReference type="ChEBI" id="CHEBI:29035"/>
        <label>2</label>
    </ligand>
</feature>
<name>A0A372IKA7_9BACT</name>
<evidence type="ECO:0000256" key="2">
    <source>
        <dbReference type="PIRSR" id="PIRSR617774-1"/>
    </source>
</evidence>
<dbReference type="SUPFAM" id="SSF51182">
    <property type="entry name" value="RmlC-like cupins"/>
    <property type="match status" value="1"/>
</dbReference>
<feature type="domain" description="Cupin type-1" evidence="5">
    <location>
        <begin position="287"/>
        <end position="429"/>
    </location>
</feature>
<gene>
    <name evidence="6" type="ORF">D0Y96_17020</name>
</gene>
<feature type="domain" description="Cupin type-1" evidence="5">
    <location>
        <begin position="108"/>
        <end position="249"/>
    </location>
</feature>
<feature type="binding site" evidence="3">
    <location>
        <position position="153"/>
    </location>
    <ligand>
        <name>Mn(2+)</name>
        <dbReference type="ChEBI" id="CHEBI:29035"/>
        <label>1</label>
    </ligand>
</feature>
<dbReference type="Proteomes" id="UP000264702">
    <property type="component" value="Unassembled WGS sequence"/>
</dbReference>
<dbReference type="GO" id="GO:0033609">
    <property type="term" value="P:oxalate metabolic process"/>
    <property type="evidence" value="ECO:0007669"/>
    <property type="project" value="InterPro"/>
</dbReference>
<evidence type="ECO:0000313" key="7">
    <source>
        <dbReference type="Proteomes" id="UP000264702"/>
    </source>
</evidence>
<dbReference type="OrthoDB" id="1973590at2"/>
<evidence type="ECO:0000259" key="5">
    <source>
        <dbReference type="SMART" id="SM00835"/>
    </source>
</evidence>
<feature type="region of interest" description="Disordered" evidence="4">
    <location>
        <begin position="1"/>
        <end position="32"/>
    </location>
</feature>
<keyword evidence="1 3" id="KW-0479">Metal-binding</keyword>
<feature type="binding site" evidence="3">
    <location>
        <position position="333"/>
    </location>
    <ligand>
        <name>Mn(2+)</name>
        <dbReference type="ChEBI" id="CHEBI:29035"/>
        <label>2</label>
    </ligand>
</feature>
<dbReference type="Gene3D" id="2.60.120.10">
    <property type="entry name" value="Jelly Rolls"/>
    <property type="match status" value="2"/>
</dbReference>
<dbReference type="CDD" id="cd20305">
    <property type="entry name" value="cupin_OxDC_C"/>
    <property type="match status" value="1"/>
</dbReference>
<accession>A0A372IKA7</accession>
<dbReference type="NCBIfam" id="TIGR03404">
    <property type="entry name" value="bicupin_oxalic"/>
    <property type="match status" value="1"/>
</dbReference>
<comment type="caution">
    <text evidence="6">The sequence shown here is derived from an EMBL/GenBank/DDBJ whole genome shotgun (WGS) entry which is preliminary data.</text>
</comment>
<feature type="binding site" evidence="3">
    <location>
        <position position="157"/>
    </location>
    <ligand>
        <name>Mn(2+)</name>
        <dbReference type="ChEBI" id="CHEBI:29035"/>
        <label>1</label>
    </ligand>
</feature>
<dbReference type="AlphaFoldDB" id="A0A372IKA7"/>
<dbReference type="Pfam" id="PF00190">
    <property type="entry name" value="Cupin_1"/>
    <property type="match status" value="2"/>
</dbReference>
<dbReference type="InterPro" id="IPR011051">
    <property type="entry name" value="RmlC_Cupin_sf"/>
</dbReference>
<evidence type="ECO:0000256" key="3">
    <source>
        <dbReference type="PIRSR" id="PIRSR617774-2"/>
    </source>
</evidence>
<dbReference type="NCBIfam" id="TIGR01409">
    <property type="entry name" value="TAT_signal_seq"/>
    <property type="match status" value="1"/>
</dbReference>
<dbReference type="SMART" id="SM00835">
    <property type="entry name" value="Cupin_1"/>
    <property type="match status" value="2"/>
</dbReference>
<sequence length="441" mass="47963">MSPFAGPSLQSAHTRRAGRVSRESEEQPLAVQTVSRRNFLGAGSVAVATAAFAGLAAHAQQSGTAKAEHDHSSSNPGQENRPLLDENPASNMPPPTDHGDIGAIWYSFDLAHKRVQEGGWTHEVTQRQLPLSKDIAGVNMRLTAGSYRELHWHTADEWAFMLYGSARITVLSPDGTIFIDDVSKGDLWFFPAGFPHSIQGLGPDGCEFLLVFDEGAFAEDNTFLLSEWVAHTPPDVLMKNFNLPQSEIAKLPKDELYIFPSDVPGSLAQARAAAGGASVASPVSYTFKMGAMAPTKKTAGGEVRVVDSHNFPVSKSIAAGLVTLKPGGLRELHWHPNASEWQFYLSGKGRMTVFMPPGRARTMDFNANDVGFVPAVAGHYIENTGDTDLVFLEMFKADTFADFSLNNWLRRLPPQMVTAHLNLDEAAIRRIPSEKQEVIAG</sequence>
<feature type="active site" description="Proton donor" evidence="2">
    <location>
        <position position="393"/>
    </location>
</feature>
<proteinExistence type="predicted"/>
<dbReference type="EMBL" id="QVQT01000006">
    <property type="protein sequence ID" value="RFU15372.1"/>
    <property type="molecule type" value="Genomic_DNA"/>
</dbReference>
<feature type="binding site" evidence="3">
    <location>
        <position position="151"/>
    </location>
    <ligand>
        <name>Mn(2+)</name>
        <dbReference type="ChEBI" id="CHEBI:29035"/>
        <label>1</label>
    </ligand>
</feature>
<dbReference type="GO" id="GO:0046872">
    <property type="term" value="F:metal ion binding"/>
    <property type="evidence" value="ECO:0007669"/>
    <property type="project" value="UniProtKB-KW"/>
</dbReference>
<evidence type="ECO:0000256" key="1">
    <source>
        <dbReference type="ARBA" id="ARBA00022723"/>
    </source>
</evidence>
<feature type="binding site" evidence="3">
    <location>
        <position position="196"/>
    </location>
    <ligand>
        <name>Mn(2+)</name>
        <dbReference type="ChEBI" id="CHEBI:29035"/>
        <label>1</label>
    </ligand>
</feature>
<dbReference type="PROSITE" id="PS51318">
    <property type="entry name" value="TAT"/>
    <property type="match status" value="1"/>
</dbReference>
<protein>
    <submittedName>
        <fullName evidence="6">Cupin domain-containing protein</fullName>
    </submittedName>
</protein>
<feature type="binding site" evidence="3">
    <location>
        <position position="335"/>
    </location>
    <ligand>
        <name>Mn(2+)</name>
        <dbReference type="ChEBI" id="CHEBI:29035"/>
        <label>2</label>
    </ligand>
</feature>
<dbReference type="PANTHER" id="PTHR35848">
    <property type="entry name" value="OXALATE-BINDING PROTEIN"/>
    <property type="match status" value="1"/>
</dbReference>
<dbReference type="InterPro" id="IPR051610">
    <property type="entry name" value="GPI/OXD"/>
</dbReference>
<dbReference type="InterPro" id="IPR006045">
    <property type="entry name" value="Cupin_1"/>
</dbReference>